<sequence length="147" mass="17136">MSKTKIAYLPVLNFNDPADLCSRLLAAEFDMMEEGLTIFHQEDYSLCPQADRENEVGLLPWPNDEDLVNVLGRRELEDIRAVDIEGEALELFFKKGGDYKLIESYWNELFERANRTGFKVVVRDFEKENSMKEALKAERQRWLGNVE</sequence>
<organism evidence="1 2">
    <name type="scientific">Muricaecibacterium torontonense</name>
    <dbReference type="NCBI Taxonomy" id="3032871"/>
    <lineage>
        <taxon>Bacteria</taxon>
        <taxon>Bacillati</taxon>
        <taxon>Actinomycetota</taxon>
        <taxon>Coriobacteriia</taxon>
        <taxon>Coriobacteriales</taxon>
        <taxon>Atopobiaceae</taxon>
        <taxon>Muricaecibacterium</taxon>
    </lineage>
</organism>
<gene>
    <name evidence="1" type="ORF">E5334_01440</name>
</gene>
<accession>A0A4S2F739</accession>
<comment type="caution">
    <text evidence="1">The sequence shown here is derived from an EMBL/GenBank/DDBJ whole genome shotgun (WGS) entry which is preliminary data.</text>
</comment>
<protein>
    <submittedName>
        <fullName evidence="1">Uncharacterized protein</fullName>
    </submittedName>
</protein>
<dbReference type="AlphaFoldDB" id="A0A4S2F739"/>
<dbReference type="Proteomes" id="UP000310263">
    <property type="component" value="Unassembled WGS sequence"/>
</dbReference>
<keyword evidence="2" id="KW-1185">Reference proteome</keyword>
<evidence type="ECO:0000313" key="1">
    <source>
        <dbReference type="EMBL" id="TGY63194.1"/>
    </source>
</evidence>
<evidence type="ECO:0000313" key="2">
    <source>
        <dbReference type="Proteomes" id="UP000310263"/>
    </source>
</evidence>
<proteinExistence type="predicted"/>
<name>A0A4S2F739_9ACTN</name>
<reference evidence="1 2" key="1">
    <citation type="submission" date="2019-04" db="EMBL/GenBank/DDBJ databases">
        <title>Microbes associate with the intestines of laboratory mice.</title>
        <authorList>
            <person name="Navarre W."/>
            <person name="Wong E."/>
            <person name="Huang K."/>
            <person name="Tropini C."/>
            <person name="Ng K."/>
            <person name="Yu B."/>
        </authorList>
    </citation>
    <scope>NUCLEOTIDE SEQUENCE [LARGE SCALE GENOMIC DNA]</scope>
    <source>
        <strain evidence="1 2">NM07_P-09</strain>
    </source>
</reference>
<dbReference type="EMBL" id="SRYE01000001">
    <property type="protein sequence ID" value="TGY63194.1"/>
    <property type="molecule type" value="Genomic_DNA"/>
</dbReference>
<dbReference type="RefSeq" id="WP_136011820.1">
    <property type="nucleotide sequence ID" value="NZ_SRYE01000001.1"/>
</dbReference>